<dbReference type="GO" id="GO:0071555">
    <property type="term" value="P:cell wall organization"/>
    <property type="evidence" value="ECO:0007669"/>
    <property type="project" value="UniProtKB-KW"/>
</dbReference>
<dbReference type="Gene3D" id="1.20.5.420">
    <property type="entry name" value="Immunoglobulin FC, subunit C"/>
    <property type="match status" value="1"/>
</dbReference>
<evidence type="ECO:0000256" key="8">
    <source>
        <dbReference type="ARBA" id="ARBA00023326"/>
    </source>
</evidence>
<sequence>MLDGNKNRPAEMVKNKVAGIYFEQKVDYTTYFGRYLEYIHGIQQLPMTPMLGYYIRTPEFVTQEWEQKLKDIAPTVNNPWAGVLYLNYAMVNPAETYPTLRSVDIDDGQTRSYSLYLAATHPDFYRRSISKYLAEKTGKISSRKQAV</sequence>
<keyword evidence="7" id="KW-0961">Cell wall biogenesis/degradation</keyword>
<keyword evidence="4" id="KW-0378">Hydrolase</keyword>
<keyword evidence="6" id="KW-0326">Glycosidase</keyword>
<dbReference type="GO" id="GO:0000272">
    <property type="term" value="P:polysaccharide catabolic process"/>
    <property type="evidence" value="ECO:0007669"/>
    <property type="project" value="UniProtKB-KW"/>
</dbReference>
<dbReference type="Proteomes" id="UP000716291">
    <property type="component" value="Unassembled WGS sequence"/>
</dbReference>
<dbReference type="EC" id="3.2.1.39" evidence="3"/>
<comment type="similarity">
    <text evidence="2">Belongs to the glycosyl hydrolase 81 family.</text>
</comment>
<gene>
    <name evidence="10" type="ORF">G6F64_013077</name>
</gene>
<evidence type="ECO:0000256" key="3">
    <source>
        <dbReference type="ARBA" id="ARBA00012780"/>
    </source>
</evidence>
<dbReference type="InterPro" id="IPR005200">
    <property type="entry name" value="Endo-beta-glucanase"/>
</dbReference>
<dbReference type="GO" id="GO:0042973">
    <property type="term" value="F:glucan endo-1,3-beta-D-glucosidase activity"/>
    <property type="evidence" value="ECO:0007669"/>
    <property type="project" value="UniProtKB-EC"/>
</dbReference>
<dbReference type="OrthoDB" id="4473401at2759"/>
<evidence type="ECO:0000256" key="2">
    <source>
        <dbReference type="ARBA" id="ARBA00010730"/>
    </source>
</evidence>
<evidence type="ECO:0000256" key="1">
    <source>
        <dbReference type="ARBA" id="ARBA00000382"/>
    </source>
</evidence>
<keyword evidence="5" id="KW-0119">Carbohydrate metabolism</keyword>
<organism evidence="10 11">
    <name type="scientific">Rhizopus oryzae</name>
    <name type="common">Mucormycosis agent</name>
    <name type="synonym">Rhizopus arrhizus var. delemar</name>
    <dbReference type="NCBI Taxonomy" id="64495"/>
    <lineage>
        <taxon>Eukaryota</taxon>
        <taxon>Fungi</taxon>
        <taxon>Fungi incertae sedis</taxon>
        <taxon>Mucoromycota</taxon>
        <taxon>Mucoromycotina</taxon>
        <taxon>Mucoromycetes</taxon>
        <taxon>Mucorales</taxon>
        <taxon>Mucorineae</taxon>
        <taxon>Rhizopodaceae</taxon>
        <taxon>Rhizopus</taxon>
    </lineage>
</organism>
<keyword evidence="8" id="KW-0624">Polysaccharide degradation</keyword>
<dbReference type="GO" id="GO:0052861">
    <property type="term" value="F:endo-1,3(4)-beta-glucanase activity"/>
    <property type="evidence" value="ECO:0007669"/>
    <property type="project" value="InterPro"/>
</dbReference>
<evidence type="ECO:0000256" key="4">
    <source>
        <dbReference type="ARBA" id="ARBA00022801"/>
    </source>
</evidence>
<proteinExistence type="inferred from homology"/>
<protein>
    <recommendedName>
        <fullName evidence="3">glucan endo-1,3-beta-D-glucosidase</fullName>
        <ecNumber evidence="3">3.2.1.39</ecNumber>
    </recommendedName>
</protein>
<dbReference type="EMBL" id="JAANQT010004758">
    <property type="protein sequence ID" value="KAG1297299.1"/>
    <property type="molecule type" value="Genomic_DNA"/>
</dbReference>
<dbReference type="PROSITE" id="PS52008">
    <property type="entry name" value="GH81"/>
    <property type="match status" value="1"/>
</dbReference>
<evidence type="ECO:0000313" key="11">
    <source>
        <dbReference type="Proteomes" id="UP000716291"/>
    </source>
</evidence>
<evidence type="ECO:0000259" key="9">
    <source>
        <dbReference type="Pfam" id="PF17652"/>
    </source>
</evidence>
<dbReference type="InterPro" id="IPR040720">
    <property type="entry name" value="GH81_C"/>
</dbReference>
<evidence type="ECO:0000256" key="5">
    <source>
        <dbReference type="ARBA" id="ARBA00023277"/>
    </source>
</evidence>
<feature type="domain" description="Glycosyl hydrolase family 81 C-terminal" evidence="9">
    <location>
        <begin position="3"/>
        <end position="115"/>
    </location>
</feature>
<dbReference type="PANTHER" id="PTHR31983">
    <property type="entry name" value="ENDO-1,3(4)-BETA-GLUCANASE 1"/>
    <property type="match status" value="1"/>
</dbReference>
<dbReference type="Pfam" id="PF17652">
    <property type="entry name" value="Glyco_hydro81C"/>
    <property type="match status" value="1"/>
</dbReference>
<keyword evidence="11" id="KW-1185">Reference proteome</keyword>
<comment type="catalytic activity">
    <reaction evidence="1">
        <text>Hydrolysis of (1-&gt;3)-beta-D-glucosidic linkages in (1-&gt;3)-beta-D-glucans.</text>
        <dbReference type="EC" id="3.2.1.39"/>
    </reaction>
</comment>
<reference evidence="10" key="1">
    <citation type="journal article" date="2020" name="Microb. Genom.">
        <title>Genetic diversity of clinical and environmental Mucorales isolates obtained from an investigation of mucormycosis cases among solid organ transplant recipients.</title>
        <authorList>
            <person name="Nguyen M.H."/>
            <person name="Kaul D."/>
            <person name="Muto C."/>
            <person name="Cheng S.J."/>
            <person name="Richter R.A."/>
            <person name="Bruno V.M."/>
            <person name="Liu G."/>
            <person name="Beyhan S."/>
            <person name="Sundermann A.J."/>
            <person name="Mounaud S."/>
            <person name="Pasculle A.W."/>
            <person name="Nierman W.C."/>
            <person name="Driscoll E."/>
            <person name="Cumbie R."/>
            <person name="Clancy C.J."/>
            <person name="Dupont C.L."/>
        </authorList>
    </citation>
    <scope>NUCLEOTIDE SEQUENCE</scope>
    <source>
        <strain evidence="10">GL11</strain>
    </source>
</reference>
<comment type="caution">
    <text evidence="10">The sequence shown here is derived from an EMBL/GenBank/DDBJ whole genome shotgun (WGS) entry which is preliminary data.</text>
</comment>
<dbReference type="PANTHER" id="PTHR31983:SF0">
    <property type="entry name" value="GLUCAN ENDO-1,3-BETA-D-GLUCOSIDASE 2"/>
    <property type="match status" value="1"/>
</dbReference>
<evidence type="ECO:0000256" key="6">
    <source>
        <dbReference type="ARBA" id="ARBA00023295"/>
    </source>
</evidence>
<evidence type="ECO:0000313" key="10">
    <source>
        <dbReference type="EMBL" id="KAG1297299.1"/>
    </source>
</evidence>
<evidence type="ECO:0000256" key="7">
    <source>
        <dbReference type="ARBA" id="ARBA00023316"/>
    </source>
</evidence>
<accession>A0A9P6WW76</accession>
<name>A0A9P6WW76_RHIOR</name>
<dbReference type="AlphaFoldDB" id="A0A9P6WW76"/>